<feature type="region of interest" description="Disordered" evidence="2">
    <location>
        <begin position="308"/>
        <end position="328"/>
    </location>
</feature>
<sequence>MVLPDKENLPPSKPQVGPPTTNYSQTQREWTTVVRGSMKTSSYAESPIAMKDSSTPSRSLASMAHSSNPLHQFQKPFLKGTAQGSVFVEITCVQDKKTFLKELKDACEDNTHLWSIEDNIRRDYGKMYAEVTFSPTFTSRVCEEGLKLPSYESKFYGYRSLSPDSEVLTITFNGLPRQYGRKDGGLRQLQEDMLANLTRFGNVCDSGTISGATGVFSGRGYAVLELRESSESSLSHEFHWQFSPLNDNNTYGQNRSCESLVYAHWRSMPPYCRYCHSPAHAIADCPVKLRSIICYNCNGHGHMSKGCPRKNTHNQHSSSNKKARKTPVFQELVRVPVSSAPTVRTTGVHSEASTTLQTTDVTATPDALSTQTEITANPTVTNTNSADIPVASKYQSGTLASRYAPRTTRSQTAESRHKTKRHNKCPLNPVNLANNTQLQTASTADGTMEIDTDDSPNSSPEGPFLNEYVQSEQIPEEPLDTQTLGHDSCDNSQTTPTISSSSQTHFQPDLTQLHIATINCRGLPKTADTSIRTHFIRYLRTHNLDILALQETHASSVSLQQVFHTQFQAHDSLWSRHCGLVCFSPDLSFSNSVFSICGRFITTTISHIQKAFDPLRVTVIYAPAAYSERQAFLSNLIGHPSSGFDLAPHRHILLGDFNYSYALHLSASPARQAPSSWLQYLEQYFVDGVTPAGSFSEATFHRGLSRSCIDYIFVTPELINSKHSSSTTYIQPAWSDHCLVTLRMRLPTPASDTIEQPPITGKGIWRAHPRLAASPEFCAKLKGTISDSIASLPSHWSAQDKWDTIKSVTISVAKKFSRRQTSHLKSVEKLLHHKRASLTNSVSRFADNAANLRPQLSVIESQLASIQQYHAETLALRSGIRWREMGEISAGYLKRTIAQRQSRQKISKLIHPTTGEICTSPTELQAAARAFYSDLYSPDPINDGAVQDILSSVPSPLRLSAGDQDFLISPIEWDDLMEQVRRCPNKSSPGLDGIPYEILRLLFTHPDCKLIILQVYNDGLTQGDLSDLKNWRPISLINTDAKVFTRILNSRIILCADTLITPFQSGFVQGRFIADNGLLMKLVMEHARLSNSSAIGLLLDQEKAYDPFEPLLRSILNDQNFKGFQLPRSPLSASSPEASAPVKLMAYADDVVCFLEDPEDLIILHNHLSTYSRASNAKVNFHKTEAFSLSGSSGIYQLLWRSHLHSHNIYSWHDRRSSSCIVYLGFPLYTSVSQRNQFLDKIIQSIVSACGIHSHRSLSVRGRVTILNSLILSRLWHVLRVLSVPQSFLKRIQSAVSSFVNFRQFPKIGFTSLCTSRRLGGLSVLHPAIQQGVLQLRWLLPLLALSLQPQSSTFWTESDIGYSFVLPRLVDFFLYHCLPNHGSTSPDYDYRIQLLFAHLRPKALRHIDSSFRLLFFAMDMLPRPFEDVVINSRTAMCLPLSDVSLPSNNTPLSKTTAILPASTAYIIDATHGRTRSRLSTEISSFPRLSRRFLKLVQLGQVLLKPFFLRTFTRQTSAGSDRIDASPFLEAMSLIICPAVPKVTSKLYRQLCLSTKKLTTTHPSLPVKSWKQFWSFEISHKSRNVWFRLLHKKLPCLSILHSFIPIKFVTSICSICYTAVDDLSHFMFLCLPKLLVWQTLWSDYFDLNFSKQTLQDALLLLRLPSTKKSVAISSASIFGAIILAIWRSHWSSVFDDCPFRSSLVIQAARKLVRLCLQEKLLLTGISPLPLPHLSE</sequence>
<dbReference type="EMBL" id="CH476738">
    <property type="protein sequence ID" value="EIE84770.1"/>
    <property type="molecule type" value="Genomic_DNA"/>
</dbReference>
<gene>
    <name evidence="4" type="ORF">RO3G_09480</name>
</gene>
<dbReference type="GO" id="GO:0003824">
    <property type="term" value="F:catalytic activity"/>
    <property type="evidence" value="ECO:0007669"/>
    <property type="project" value="InterPro"/>
</dbReference>
<dbReference type="CDD" id="cd01650">
    <property type="entry name" value="RT_nLTR_like"/>
    <property type="match status" value="1"/>
</dbReference>
<dbReference type="Pfam" id="PF03372">
    <property type="entry name" value="Exo_endo_phos"/>
    <property type="match status" value="1"/>
</dbReference>
<keyword evidence="1" id="KW-0862">Zinc</keyword>
<dbReference type="eggNOG" id="KOG1075">
    <property type="taxonomic scope" value="Eukaryota"/>
</dbReference>
<dbReference type="RefSeq" id="XP_067520166.1">
    <property type="nucleotide sequence ID" value="XM_067664065.1"/>
</dbReference>
<feature type="compositionally biased region" description="Basic residues" evidence="2">
    <location>
        <begin position="308"/>
        <end position="325"/>
    </location>
</feature>
<evidence type="ECO:0000313" key="5">
    <source>
        <dbReference type="Proteomes" id="UP000009138"/>
    </source>
</evidence>
<feature type="region of interest" description="Disordered" evidence="2">
    <location>
        <begin position="43"/>
        <end position="65"/>
    </location>
</feature>
<evidence type="ECO:0000256" key="1">
    <source>
        <dbReference type="PROSITE-ProRule" id="PRU00047"/>
    </source>
</evidence>
<dbReference type="SUPFAM" id="SSF57756">
    <property type="entry name" value="Retrovirus zinc finger-like domains"/>
    <property type="match status" value="1"/>
</dbReference>
<evidence type="ECO:0000259" key="3">
    <source>
        <dbReference type="PROSITE" id="PS50158"/>
    </source>
</evidence>
<dbReference type="SMART" id="SM00343">
    <property type="entry name" value="ZnF_C2HC"/>
    <property type="match status" value="2"/>
</dbReference>
<dbReference type="PANTHER" id="PTHR31635">
    <property type="entry name" value="REVERSE TRANSCRIPTASE DOMAIN-CONTAINING PROTEIN-RELATED"/>
    <property type="match status" value="1"/>
</dbReference>
<dbReference type="PROSITE" id="PS50158">
    <property type="entry name" value="ZF_CCHC"/>
    <property type="match status" value="1"/>
</dbReference>
<dbReference type="Gene3D" id="4.10.60.10">
    <property type="entry name" value="Zinc finger, CCHC-type"/>
    <property type="match status" value="1"/>
</dbReference>
<feature type="domain" description="CCHC-type" evidence="3">
    <location>
        <begin position="294"/>
        <end position="309"/>
    </location>
</feature>
<protein>
    <recommendedName>
        <fullName evidence="3">CCHC-type domain-containing protein</fullName>
    </recommendedName>
</protein>
<reference evidence="4 5" key="1">
    <citation type="journal article" date="2009" name="PLoS Genet.">
        <title>Genomic analysis of the basal lineage fungus Rhizopus oryzae reveals a whole-genome duplication.</title>
        <authorList>
            <person name="Ma L.-J."/>
            <person name="Ibrahim A.S."/>
            <person name="Skory C."/>
            <person name="Grabherr M.G."/>
            <person name="Burger G."/>
            <person name="Butler M."/>
            <person name="Elias M."/>
            <person name="Idnurm A."/>
            <person name="Lang B.F."/>
            <person name="Sone T."/>
            <person name="Abe A."/>
            <person name="Calvo S.E."/>
            <person name="Corrochano L.M."/>
            <person name="Engels R."/>
            <person name="Fu J."/>
            <person name="Hansberg W."/>
            <person name="Kim J.-M."/>
            <person name="Kodira C.D."/>
            <person name="Koehrsen M.J."/>
            <person name="Liu B."/>
            <person name="Miranda-Saavedra D."/>
            <person name="O'Leary S."/>
            <person name="Ortiz-Castellanos L."/>
            <person name="Poulter R."/>
            <person name="Rodriguez-Romero J."/>
            <person name="Ruiz-Herrera J."/>
            <person name="Shen Y.-Q."/>
            <person name="Zeng Q."/>
            <person name="Galagan J."/>
            <person name="Birren B.W."/>
            <person name="Cuomo C.A."/>
            <person name="Wickes B.L."/>
        </authorList>
    </citation>
    <scope>NUCLEOTIDE SEQUENCE [LARGE SCALE GENOMIC DNA]</scope>
    <source>
        <strain evidence="5">RA 99-880 / ATCC MYA-4621 / FGSC 9543 / NRRL 43880</strain>
    </source>
</reference>
<dbReference type="GO" id="GO:0003676">
    <property type="term" value="F:nucleic acid binding"/>
    <property type="evidence" value="ECO:0007669"/>
    <property type="project" value="InterPro"/>
</dbReference>
<dbReference type="STRING" id="246409.I1C8J0"/>
<keyword evidence="1" id="KW-0863">Zinc-finger</keyword>
<dbReference type="InterPro" id="IPR036691">
    <property type="entry name" value="Endo/exonu/phosph_ase_sf"/>
</dbReference>
<dbReference type="Proteomes" id="UP000009138">
    <property type="component" value="Unassembled WGS sequence"/>
</dbReference>
<evidence type="ECO:0000256" key="2">
    <source>
        <dbReference type="SAM" id="MobiDB-lite"/>
    </source>
</evidence>
<dbReference type="GeneID" id="93616446"/>
<keyword evidence="5" id="KW-1185">Reference proteome</keyword>
<dbReference type="VEuPathDB" id="FungiDB:RO3G_09480"/>
<feature type="region of interest" description="Disordered" evidence="2">
    <location>
        <begin position="403"/>
        <end position="431"/>
    </location>
</feature>
<dbReference type="PANTHER" id="PTHR31635:SF196">
    <property type="entry name" value="REVERSE TRANSCRIPTASE DOMAIN-CONTAINING PROTEIN-RELATED"/>
    <property type="match status" value="1"/>
</dbReference>
<dbReference type="InParanoid" id="I1C8J0"/>
<organism evidence="4 5">
    <name type="scientific">Rhizopus delemar (strain RA 99-880 / ATCC MYA-4621 / FGSC 9543 / NRRL 43880)</name>
    <name type="common">Mucormycosis agent</name>
    <name type="synonym">Rhizopus arrhizus var. delemar</name>
    <dbReference type="NCBI Taxonomy" id="246409"/>
    <lineage>
        <taxon>Eukaryota</taxon>
        <taxon>Fungi</taxon>
        <taxon>Fungi incertae sedis</taxon>
        <taxon>Mucoromycota</taxon>
        <taxon>Mucoromycotina</taxon>
        <taxon>Mucoromycetes</taxon>
        <taxon>Mucorales</taxon>
        <taxon>Mucorineae</taxon>
        <taxon>Rhizopodaceae</taxon>
        <taxon>Rhizopus</taxon>
    </lineage>
</organism>
<dbReference type="InterPro" id="IPR001878">
    <property type="entry name" value="Znf_CCHC"/>
</dbReference>
<dbReference type="InterPro" id="IPR036875">
    <property type="entry name" value="Znf_CCHC_sf"/>
</dbReference>
<feature type="compositionally biased region" description="Polar residues" evidence="2">
    <location>
        <begin position="52"/>
        <end position="65"/>
    </location>
</feature>
<feature type="compositionally biased region" description="Polar residues" evidence="2">
    <location>
        <begin position="18"/>
        <end position="30"/>
    </location>
</feature>
<dbReference type="Gene3D" id="3.60.10.10">
    <property type="entry name" value="Endonuclease/exonuclease/phosphatase"/>
    <property type="match status" value="1"/>
</dbReference>
<name>I1C8J0_RHIO9</name>
<keyword evidence="1" id="KW-0479">Metal-binding</keyword>
<dbReference type="SUPFAM" id="SSF56219">
    <property type="entry name" value="DNase I-like"/>
    <property type="match status" value="1"/>
</dbReference>
<dbReference type="InterPro" id="IPR005135">
    <property type="entry name" value="Endo/exonuclease/phosphatase"/>
</dbReference>
<evidence type="ECO:0000313" key="4">
    <source>
        <dbReference type="EMBL" id="EIE84770.1"/>
    </source>
</evidence>
<proteinExistence type="predicted"/>
<dbReference type="GO" id="GO:0008270">
    <property type="term" value="F:zinc ion binding"/>
    <property type="evidence" value="ECO:0007669"/>
    <property type="project" value="UniProtKB-KW"/>
</dbReference>
<feature type="region of interest" description="Disordered" evidence="2">
    <location>
        <begin position="1"/>
        <end position="30"/>
    </location>
</feature>
<accession>I1C8J0</accession>